<dbReference type="EMBL" id="WPOO01000003">
    <property type="protein sequence ID" value="MVN58242.1"/>
    <property type="molecule type" value="Genomic_DNA"/>
</dbReference>
<keyword evidence="3" id="KW-1185">Reference proteome</keyword>
<dbReference type="Proteomes" id="UP000488839">
    <property type="component" value="Unassembled WGS sequence"/>
</dbReference>
<proteinExistence type="predicted"/>
<keyword evidence="1" id="KW-1133">Transmembrane helix</keyword>
<reference evidence="2 3" key="1">
    <citation type="submission" date="2019-11" db="EMBL/GenBank/DDBJ databases">
        <title>Whole genome shotgun sequencing (WGS) data from Adlercreutzia equolifaciens ResAG-91, Eggerthella lenta MRI-F36, MRI-F37, MRI-F40, ResAG-49, ResAG-88, ResAG-121, ResAG-145, and Gordonibacter sp. ResAG-5, ResAG-26, ResAG-43, ResAG-50, ResAG-59.</title>
        <authorList>
            <person name="Stoll D.A."/>
            <person name="Danylec N."/>
            <person name="Franz C.M.A.P."/>
            <person name="Huch M."/>
        </authorList>
    </citation>
    <scope>NUCLEOTIDE SEQUENCE [LARGE SCALE GENOMIC DNA]</scope>
    <source>
        <strain evidence="2 3">ResAG-91</strain>
    </source>
</reference>
<accession>A0A7K1T3M9</accession>
<protein>
    <submittedName>
        <fullName evidence="2">Uncharacterized protein</fullName>
    </submittedName>
</protein>
<comment type="caution">
    <text evidence="2">The sequence shown here is derived from an EMBL/GenBank/DDBJ whole genome shotgun (WGS) entry which is preliminary data.</text>
</comment>
<organism evidence="2 3">
    <name type="scientific">Adlercreutzia rubneri</name>
    <dbReference type="NCBI Taxonomy" id="2916441"/>
    <lineage>
        <taxon>Bacteria</taxon>
        <taxon>Bacillati</taxon>
        <taxon>Actinomycetota</taxon>
        <taxon>Coriobacteriia</taxon>
        <taxon>Eggerthellales</taxon>
        <taxon>Eggerthellaceae</taxon>
        <taxon>Adlercreutzia</taxon>
    </lineage>
</organism>
<sequence>MEKRDLTPGSHLSAVARHTAASVEKSCSFEAYRSSQALLVPLGTALIIAAFAILHFGDLVSFDLGGNGRALGVLLDDAVRIVSKDLIDTNYAEEHVVSMLLFVIVLAAGVAVHRGANDQRSAFRAAHPYLRGSTDAEALAWGRRSGRRLVLAAAVLALGGIVLHAATRSLGPADTPGTTALFDSQASPLYNITDGAVVLLFAVAVFLFMRGSRIAEAPSYLAYNLGALAERSVYSVDATEDGRLREVLLAAKGILDAGLLRGRVGLAVCIALSACLFFLPTLETALWWVPIIVGLVFRDAMVKVAVSRCKRELGPAMEELGVGRVS</sequence>
<evidence type="ECO:0000313" key="2">
    <source>
        <dbReference type="EMBL" id="MVN58242.1"/>
    </source>
</evidence>
<dbReference type="RefSeq" id="WP_114539554.1">
    <property type="nucleotide sequence ID" value="NZ_JARFIT010000012.1"/>
</dbReference>
<evidence type="ECO:0000313" key="3">
    <source>
        <dbReference type="Proteomes" id="UP000488839"/>
    </source>
</evidence>
<feature type="transmembrane region" description="Helical" evidence="1">
    <location>
        <begin position="260"/>
        <end position="279"/>
    </location>
</feature>
<feature type="transmembrane region" description="Helical" evidence="1">
    <location>
        <begin position="38"/>
        <end position="57"/>
    </location>
</feature>
<dbReference type="AlphaFoldDB" id="A0A7K1T3M9"/>
<keyword evidence="1" id="KW-0812">Transmembrane</keyword>
<feature type="transmembrane region" description="Helical" evidence="1">
    <location>
        <begin position="187"/>
        <end position="209"/>
    </location>
</feature>
<gene>
    <name evidence="2" type="ORF">GO707_03240</name>
</gene>
<evidence type="ECO:0000256" key="1">
    <source>
        <dbReference type="SAM" id="Phobius"/>
    </source>
</evidence>
<feature type="transmembrane region" description="Helical" evidence="1">
    <location>
        <begin position="149"/>
        <end position="167"/>
    </location>
</feature>
<feature type="transmembrane region" description="Helical" evidence="1">
    <location>
        <begin position="285"/>
        <end position="306"/>
    </location>
</feature>
<feature type="transmembrane region" description="Helical" evidence="1">
    <location>
        <begin position="96"/>
        <end position="116"/>
    </location>
</feature>
<keyword evidence="1" id="KW-0472">Membrane</keyword>
<name>A0A7K1T3M9_9ACTN</name>